<protein>
    <submittedName>
        <fullName evidence="4">Uncharacterized protein</fullName>
    </submittedName>
</protein>
<feature type="region of interest" description="Disordered" evidence="1">
    <location>
        <begin position="142"/>
        <end position="161"/>
    </location>
</feature>
<keyword evidence="5" id="KW-1185">Reference proteome</keyword>
<dbReference type="InterPro" id="IPR043502">
    <property type="entry name" value="DNA/RNA_pol_sf"/>
</dbReference>
<feature type="domain" description="Reverse transcriptase Ty1/copia-type" evidence="2">
    <location>
        <begin position="449"/>
        <end position="506"/>
    </location>
</feature>
<feature type="compositionally biased region" description="Polar residues" evidence="1">
    <location>
        <begin position="403"/>
        <end position="430"/>
    </location>
</feature>
<comment type="caution">
    <text evidence="4">The sequence shown here is derived from an EMBL/GenBank/DDBJ whole genome shotgun (WGS) entry which is preliminary data.</text>
</comment>
<dbReference type="PANTHER" id="PTHR47481:SF22">
    <property type="entry name" value="RETROTRANSPOSON GAG DOMAIN-CONTAINING PROTEIN"/>
    <property type="match status" value="1"/>
</dbReference>
<proteinExistence type="predicted"/>
<evidence type="ECO:0000259" key="3">
    <source>
        <dbReference type="Pfam" id="PF25597"/>
    </source>
</evidence>
<dbReference type="PANTHER" id="PTHR47481">
    <property type="match status" value="1"/>
</dbReference>
<dbReference type="Proteomes" id="UP000436088">
    <property type="component" value="Unassembled WGS sequence"/>
</dbReference>
<accession>A0A6A3BJZ3</accession>
<feature type="domain" description="Retroviral polymerase SH3-like" evidence="3">
    <location>
        <begin position="262"/>
        <end position="321"/>
    </location>
</feature>
<gene>
    <name evidence="4" type="ORF">F3Y22_tig00110076pilonHSYRG00029</name>
</gene>
<evidence type="ECO:0000259" key="2">
    <source>
        <dbReference type="Pfam" id="PF07727"/>
    </source>
</evidence>
<reference evidence="4" key="1">
    <citation type="submission" date="2019-09" db="EMBL/GenBank/DDBJ databases">
        <title>Draft genome information of white flower Hibiscus syriacus.</title>
        <authorList>
            <person name="Kim Y.-M."/>
        </authorList>
    </citation>
    <scope>NUCLEOTIDE SEQUENCE [LARGE SCALE GENOMIC DNA]</scope>
    <source>
        <strain evidence="4">YM2019G1</strain>
    </source>
</reference>
<evidence type="ECO:0000313" key="4">
    <source>
        <dbReference type="EMBL" id="KAE8716984.1"/>
    </source>
</evidence>
<dbReference type="InterPro" id="IPR013103">
    <property type="entry name" value="RVT_2"/>
</dbReference>
<evidence type="ECO:0000256" key="1">
    <source>
        <dbReference type="SAM" id="MobiDB-lite"/>
    </source>
</evidence>
<dbReference type="InterPro" id="IPR057670">
    <property type="entry name" value="SH3_retrovirus"/>
</dbReference>
<dbReference type="Pfam" id="PF25597">
    <property type="entry name" value="SH3_retrovirus"/>
    <property type="match status" value="1"/>
</dbReference>
<dbReference type="EMBL" id="VEPZ02000835">
    <property type="protein sequence ID" value="KAE8716984.1"/>
    <property type="molecule type" value="Genomic_DNA"/>
</dbReference>
<sequence>MVQGMSMIADDEQLTEASSHTFANKRINVFLTDSNYLLWKQQVILIIRGLGLEGFLDDSMVVPVKLVLNDADIDHIATIINGLPVEYEPTVAAITTSREPFSLYNVVSFLIDVESHLDDSSRFPIAVNFIRYNTNQVSDTQHYKNRGTYKPNNTTRDEDSSAIEPNDNVQYLYILEHELTLAVHKSREGSLMEGCTDLTAKLCKKQQHLTTLLLKMPMNTGCGIRVYLINRMPFKILGNIFTYLKLYDKRLDYNFFKIFGRQCFPNLRVFNKHKLDFRSKACVILGYSPMHYSYQFMDNHGRIYVSGSVVFNENVFPFSHKAASHDRDDNEAVRSRAIPILISPHEHSKAVSRSGVNIDINTDQRLETSSASQPVATGNELHLQPEEQPTNNESGSPALESVANASSHLEQSASNEKIQSQDTRMSNSHSMITRSKHKIFKPKVYSIQYIVQLPAGRKAIGCKWLFKVKKNVDGLVERLKARLVAKGYSQITGYDFMDTFSPVVDVNNAFLKGDLSEDVYMQQESSKKLFLKLRELLLSLRFKPSRADSSLFICQEDHKVVYMVVYVDDILITWSSQLKVDQIIHALHEKSKIHMNVVLSLAAYVVWNLTEGDIGALLGSFDWRR</sequence>
<dbReference type="SUPFAM" id="SSF56672">
    <property type="entry name" value="DNA/RNA polymerases"/>
    <property type="match status" value="1"/>
</dbReference>
<dbReference type="AlphaFoldDB" id="A0A6A3BJZ3"/>
<evidence type="ECO:0000313" key="5">
    <source>
        <dbReference type="Proteomes" id="UP000436088"/>
    </source>
</evidence>
<organism evidence="4 5">
    <name type="scientific">Hibiscus syriacus</name>
    <name type="common">Rose of Sharon</name>
    <dbReference type="NCBI Taxonomy" id="106335"/>
    <lineage>
        <taxon>Eukaryota</taxon>
        <taxon>Viridiplantae</taxon>
        <taxon>Streptophyta</taxon>
        <taxon>Embryophyta</taxon>
        <taxon>Tracheophyta</taxon>
        <taxon>Spermatophyta</taxon>
        <taxon>Magnoliopsida</taxon>
        <taxon>eudicotyledons</taxon>
        <taxon>Gunneridae</taxon>
        <taxon>Pentapetalae</taxon>
        <taxon>rosids</taxon>
        <taxon>malvids</taxon>
        <taxon>Malvales</taxon>
        <taxon>Malvaceae</taxon>
        <taxon>Malvoideae</taxon>
        <taxon>Hibiscus</taxon>
    </lineage>
</organism>
<name>A0A6A3BJZ3_HIBSY</name>
<dbReference type="Pfam" id="PF07727">
    <property type="entry name" value="RVT_2"/>
    <property type="match status" value="1"/>
</dbReference>
<feature type="region of interest" description="Disordered" evidence="1">
    <location>
        <begin position="383"/>
        <end position="430"/>
    </location>
</feature>